<dbReference type="AlphaFoldDB" id="A0A8J7TK48"/>
<evidence type="ECO:0000313" key="2">
    <source>
        <dbReference type="EMBL" id="MBN8659064.1"/>
    </source>
</evidence>
<sequence>MLNLDREAVPHCLPKRKSDNWPLTPEVRARDIRNRGKDGNRLWLCIRDPLGQSCVMQYTPKMTYNMIERHPHAKFLEPGQSARNSVIVTRVGNFTPERLAEQLQHAAHTSGAIAWQLTEEIQETGKALVFTGHPQDAEIVAISLKTAGITVEVIDS</sequence>
<gene>
    <name evidence="2" type="ORF">J0M35_01785</name>
</gene>
<accession>A0A8J7TK48</accession>
<name>A0A8J7TK48_9BACT</name>
<organism evidence="2 3">
    <name type="scientific">Candidatus Obscuribacter phosphatis</name>
    <dbReference type="NCBI Taxonomy" id="1906157"/>
    <lineage>
        <taxon>Bacteria</taxon>
        <taxon>Bacillati</taxon>
        <taxon>Candidatus Melainabacteria</taxon>
        <taxon>Candidatus Obscuribacterales</taxon>
        <taxon>Candidatus Obscuribacteraceae</taxon>
        <taxon>Candidatus Obscuribacter</taxon>
    </lineage>
</organism>
<comment type="caution">
    <text evidence="2">The sequence shown here is derived from an EMBL/GenBank/DDBJ whole genome shotgun (WGS) entry which is preliminary data.</text>
</comment>
<feature type="region of interest" description="Disordered" evidence="1">
    <location>
        <begin position="1"/>
        <end position="20"/>
    </location>
</feature>
<reference evidence="2" key="1">
    <citation type="submission" date="2021-02" db="EMBL/GenBank/DDBJ databases">
        <title>Genome-Resolved Metagenomics of a Microbial Community Performing Photosynthetic Biological Nutrient Removal.</title>
        <authorList>
            <person name="Mcdaniel E.A."/>
        </authorList>
    </citation>
    <scope>NUCLEOTIDE SEQUENCE</scope>
    <source>
        <strain evidence="2">UWPOB_OBS1</strain>
    </source>
</reference>
<dbReference type="EMBL" id="JAFLCK010000001">
    <property type="protein sequence ID" value="MBN8659064.1"/>
    <property type="molecule type" value="Genomic_DNA"/>
</dbReference>
<proteinExistence type="predicted"/>
<evidence type="ECO:0000313" key="3">
    <source>
        <dbReference type="Proteomes" id="UP000664277"/>
    </source>
</evidence>
<protein>
    <submittedName>
        <fullName evidence="2">Uncharacterized protein</fullName>
    </submittedName>
</protein>
<dbReference type="Proteomes" id="UP000664277">
    <property type="component" value="Unassembled WGS sequence"/>
</dbReference>
<evidence type="ECO:0000256" key="1">
    <source>
        <dbReference type="SAM" id="MobiDB-lite"/>
    </source>
</evidence>